<keyword evidence="3" id="KW-0560">Oxidoreductase</keyword>
<dbReference type="PRINTS" id="PR00081">
    <property type="entry name" value="GDHRDH"/>
</dbReference>
<organism evidence="4 5">
    <name type="scientific">Hyaloscypha variabilis (strain UAMH 11265 / GT02V1 / F)</name>
    <name type="common">Meliniomyces variabilis</name>
    <dbReference type="NCBI Taxonomy" id="1149755"/>
    <lineage>
        <taxon>Eukaryota</taxon>
        <taxon>Fungi</taxon>
        <taxon>Dikarya</taxon>
        <taxon>Ascomycota</taxon>
        <taxon>Pezizomycotina</taxon>
        <taxon>Leotiomycetes</taxon>
        <taxon>Helotiales</taxon>
        <taxon>Hyaloscyphaceae</taxon>
        <taxon>Hyaloscypha</taxon>
        <taxon>Hyaloscypha variabilis</taxon>
    </lineage>
</organism>
<dbReference type="OrthoDB" id="5840532at2759"/>
<name>A0A2J6QS27_HYAVF</name>
<dbReference type="STRING" id="1149755.A0A2J6QS27"/>
<dbReference type="GO" id="GO:0016491">
    <property type="term" value="F:oxidoreductase activity"/>
    <property type="evidence" value="ECO:0007669"/>
    <property type="project" value="UniProtKB-KW"/>
</dbReference>
<dbReference type="Gene3D" id="3.40.50.720">
    <property type="entry name" value="NAD(P)-binding Rossmann-like Domain"/>
    <property type="match status" value="1"/>
</dbReference>
<dbReference type="Pfam" id="PF13561">
    <property type="entry name" value="adh_short_C2"/>
    <property type="match status" value="1"/>
</dbReference>
<keyword evidence="2" id="KW-0521">NADP</keyword>
<dbReference type="Proteomes" id="UP000235786">
    <property type="component" value="Unassembled WGS sequence"/>
</dbReference>
<dbReference type="GO" id="GO:0009688">
    <property type="term" value="P:abscisic acid biosynthetic process"/>
    <property type="evidence" value="ECO:0007669"/>
    <property type="project" value="UniProtKB-ARBA"/>
</dbReference>
<dbReference type="AlphaFoldDB" id="A0A2J6QS27"/>
<evidence type="ECO:0000313" key="4">
    <source>
        <dbReference type="EMBL" id="PMD29065.1"/>
    </source>
</evidence>
<dbReference type="EMBL" id="KZ613978">
    <property type="protein sequence ID" value="PMD29065.1"/>
    <property type="molecule type" value="Genomic_DNA"/>
</dbReference>
<sequence>MAGTLLKGTAYLTGAASGLGRATAFNLAKNGVRNLALTDLSSENLLATSKEIKAQYPHVEIEAMQLDVCDEKAVDSTVLQAVKRFGRIDVGLNFAGIAGTGKATAESEEKDWMKVIDVNLNGVWRSQRAQLRVMMQQENLGIREGRGNIINVASMYGLVGMPAHITASPYAASKHGLIGLTKSDASNYATHGIRINAVCPGYVATPLLAAAESAGIMNVEIAKTPMGRLAHVDEIADCIIFIASPMASFMTGSALLADGGYTAN</sequence>
<dbReference type="PRINTS" id="PR00080">
    <property type="entry name" value="SDRFAMILY"/>
</dbReference>
<dbReference type="InterPro" id="IPR036291">
    <property type="entry name" value="NAD(P)-bd_dom_sf"/>
</dbReference>
<evidence type="ECO:0000313" key="5">
    <source>
        <dbReference type="Proteomes" id="UP000235786"/>
    </source>
</evidence>
<dbReference type="PANTHER" id="PTHR24321:SF12">
    <property type="entry name" value="SHORT-CHAIN DEHYDROGENASE_REDUCTASE FAMILY, PUTATIVE (AFU_ORTHOLOGUE AFUA_5G14340)-RELATED"/>
    <property type="match status" value="1"/>
</dbReference>
<gene>
    <name evidence="4" type="ORF">L207DRAFT_559641</name>
</gene>
<dbReference type="PANTHER" id="PTHR24321">
    <property type="entry name" value="DEHYDROGENASES, SHORT CHAIN"/>
    <property type="match status" value="1"/>
</dbReference>
<dbReference type="SUPFAM" id="SSF51735">
    <property type="entry name" value="NAD(P)-binding Rossmann-fold domains"/>
    <property type="match status" value="1"/>
</dbReference>
<evidence type="ECO:0000256" key="1">
    <source>
        <dbReference type="ARBA" id="ARBA00006484"/>
    </source>
</evidence>
<dbReference type="FunFam" id="3.40.50.720:FF:000084">
    <property type="entry name" value="Short-chain dehydrogenase reductase"/>
    <property type="match status" value="1"/>
</dbReference>
<reference evidence="4 5" key="1">
    <citation type="submission" date="2016-04" db="EMBL/GenBank/DDBJ databases">
        <title>A degradative enzymes factory behind the ericoid mycorrhizal symbiosis.</title>
        <authorList>
            <consortium name="DOE Joint Genome Institute"/>
            <person name="Martino E."/>
            <person name="Morin E."/>
            <person name="Grelet G."/>
            <person name="Kuo A."/>
            <person name="Kohler A."/>
            <person name="Daghino S."/>
            <person name="Barry K."/>
            <person name="Choi C."/>
            <person name="Cichocki N."/>
            <person name="Clum A."/>
            <person name="Copeland A."/>
            <person name="Hainaut M."/>
            <person name="Haridas S."/>
            <person name="Labutti K."/>
            <person name="Lindquist E."/>
            <person name="Lipzen A."/>
            <person name="Khouja H.-R."/>
            <person name="Murat C."/>
            <person name="Ohm R."/>
            <person name="Olson A."/>
            <person name="Spatafora J."/>
            <person name="Veneault-Fourrey C."/>
            <person name="Henrissat B."/>
            <person name="Grigoriev I."/>
            <person name="Martin F."/>
            <person name="Perotto S."/>
        </authorList>
    </citation>
    <scope>NUCLEOTIDE SEQUENCE [LARGE SCALE GENOMIC DNA]</scope>
    <source>
        <strain evidence="4 5">F</strain>
    </source>
</reference>
<dbReference type="InterPro" id="IPR002347">
    <property type="entry name" value="SDR_fam"/>
</dbReference>
<evidence type="ECO:0000256" key="2">
    <source>
        <dbReference type="ARBA" id="ARBA00022857"/>
    </source>
</evidence>
<protein>
    <submittedName>
        <fullName evidence="4">Short chain dehydrogenase reductase</fullName>
    </submittedName>
</protein>
<proteinExistence type="inferred from homology"/>
<accession>A0A2J6QS27</accession>
<comment type="similarity">
    <text evidence="1">Belongs to the short-chain dehydrogenases/reductases (SDR) family.</text>
</comment>
<evidence type="ECO:0000256" key="3">
    <source>
        <dbReference type="ARBA" id="ARBA00023002"/>
    </source>
</evidence>
<dbReference type="CDD" id="cd05233">
    <property type="entry name" value="SDR_c"/>
    <property type="match status" value="1"/>
</dbReference>
<keyword evidence="5" id="KW-1185">Reference proteome</keyword>